<dbReference type="CDD" id="cd02440">
    <property type="entry name" value="AdoMet_MTases"/>
    <property type="match status" value="1"/>
</dbReference>
<keyword evidence="2" id="KW-0808">Transferase</keyword>
<dbReference type="InterPro" id="IPR029063">
    <property type="entry name" value="SAM-dependent_MTases_sf"/>
</dbReference>
<evidence type="ECO:0000313" key="3">
    <source>
        <dbReference type="Proteomes" id="UP001597083"/>
    </source>
</evidence>
<dbReference type="EC" id="2.1.1.-" evidence="2"/>
<evidence type="ECO:0000313" key="2">
    <source>
        <dbReference type="EMBL" id="MFD0852597.1"/>
    </source>
</evidence>
<dbReference type="Pfam" id="PF13649">
    <property type="entry name" value="Methyltransf_25"/>
    <property type="match status" value="1"/>
</dbReference>
<dbReference type="Proteomes" id="UP001597083">
    <property type="component" value="Unassembled WGS sequence"/>
</dbReference>
<protein>
    <submittedName>
        <fullName evidence="2">Class I SAM-dependent methyltransferase</fullName>
        <ecNumber evidence="2">2.1.1.-</ecNumber>
    </submittedName>
</protein>
<dbReference type="GO" id="GO:0008168">
    <property type="term" value="F:methyltransferase activity"/>
    <property type="evidence" value="ECO:0007669"/>
    <property type="project" value="UniProtKB-KW"/>
</dbReference>
<sequence>MAGHAAEADDRFGDDYLYFFGEMLGSHPDAEADLIWRLLDLEPGMDVLDLACGFGRIANELAGRGCQVTGLDAVSLLLARARGDAAERGVPVTYVQGD</sequence>
<keyword evidence="2" id="KW-0489">Methyltransferase</keyword>
<comment type="caution">
    <text evidence="2">The sequence shown here is derived from an EMBL/GenBank/DDBJ whole genome shotgun (WGS) entry which is preliminary data.</text>
</comment>
<dbReference type="GO" id="GO:0032259">
    <property type="term" value="P:methylation"/>
    <property type="evidence" value="ECO:0007669"/>
    <property type="project" value="UniProtKB-KW"/>
</dbReference>
<reference evidence="3" key="1">
    <citation type="journal article" date="2019" name="Int. J. Syst. Evol. Microbiol.">
        <title>The Global Catalogue of Microorganisms (GCM) 10K type strain sequencing project: providing services to taxonomists for standard genome sequencing and annotation.</title>
        <authorList>
            <consortium name="The Broad Institute Genomics Platform"/>
            <consortium name="The Broad Institute Genome Sequencing Center for Infectious Disease"/>
            <person name="Wu L."/>
            <person name="Ma J."/>
        </authorList>
    </citation>
    <scope>NUCLEOTIDE SEQUENCE [LARGE SCALE GENOMIC DNA]</scope>
    <source>
        <strain evidence="3">JCM 31696</strain>
    </source>
</reference>
<evidence type="ECO:0000259" key="1">
    <source>
        <dbReference type="Pfam" id="PF13649"/>
    </source>
</evidence>
<accession>A0ABW3CF89</accession>
<dbReference type="InterPro" id="IPR041698">
    <property type="entry name" value="Methyltransf_25"/>
</dbReference>
<proteinExistence type="predicted"/>
<organism evidence="2 3">
    <name type="scientific">Actinomadura adrarensis</name>
    <dbReference type="NCBI Taxonomy" id="1819600"/>
    <lineage>
        <taxon>Bacteria</taxon>
        <taxon>Bacillati</taxon>
        <taxon>Actinomycetota</taxon>
        <taxon>Actinomycetes</taxon>
        <taxon>Streptosporangiales</taxon>
        <taxon>Thermomonosporaceae</taxon>
        <taxon>Actinomadura</taxon>
    </lineage>
</organism>
<feature type="non-terminal residue" evidence="2">
    <location>
        <position position="98"/>
    </location>
</feature>
<dbReference type="Gene3D" id="3.40.50.150">
    <property type="entry name" value="Vaccinia Virus protein VP39"/>
    <property type="match status" value="1"/>
</dbReference>
<dbReference type="SUPFAM" id="SSF53335">
    <property type="entry name" value="S-adenosyl-L-methionine-dependent methyltransferases"/>
    <property type="match status" value="1"/>
</dbReference>
<feature type="domain" description="Methyltransferase" evidence="1">
    <location>
        <begin position="47"/>
        <end position="98"/>
    </location>
</feature>
<name>A0ABW3CF89_9ACTN</name>
<keyword evidence="3" id="KW-1185">Reference proteome</keyword>
<dbReference type="EMBL" id="JBHTIR010001472">
    <property type="protein sequence ID" value="MFD0852597.1"/>
    <property type="molecule type" value="Genomic_DNA"/>
</dbReference>
<gene>
    <name evidence="2" type="ORF">ACFQ07_10200</name>
</gene>